<gene>
    <name evidence="6" type="primary">LOC107434609</name>
</gene>
<keyword evidence="2" id="KW-0611">Plant defense</keyword>
<dbReference type="SMART" id="SM01037">
    <property type="entry name" value="Bet_v_1"/>
    <property type="match status" value="1"/>
</dbReference>
<dbReference type="InterPro" id="IPR000916">
    <property type="entry name" value="Bet_v_I/MLP"/>
</dbReference>
<feature type="domain" description="Bet v I/Major latex protein" evidence="4">
    <location>
        <begin position="2"/>
        <end position="152"/>
    </location>
</feature>
<dbReference type="GO" id="GO:0038023">
    <property type="term" value="F:signaling receptor activity"/>
    <property type="evidence" value="ECO:0007669"/>
    <property type="project" value="InterPro"/>
</dbReference>
<evidence type="ECO:0000256" key="1">
    <source>
        <dbReference type="ARBA" id="ARBA00009744"/>
    </source>
</evidence>
<evidence type="ECO:0000313" key="6">
    <source>
        <dbReference type="RefSeq" id="XP_015901577.1"/>
    </source>
</evidence>
<keyword evidence="5" id="KW-1185">Reference proteome</keyword>
<dbReference type="GO" id="GO:0009738">
    <property type="term" value="P:abscisic acid-activated signaling pathway"/>
    <property type="evidence" value="ECO:0007669"/>
    <property type="project" value="InterPro"/>
</dbReference>
<dbReference type="FunCoup" id="A0A6P4BF84">
    <property type="interactions" value="641"/>
</dbReference>
<dbReference type="Gene3D" id="3.30.530.20">
    <property type="match status" value="1"/>
</dbReference>
<dbReference type="InterPro" id="IPR023393">
    <property type="entry name" value="START-like_dom_sf"/>
</dbReference>
<dbReference type="GO" id="GO:0010427">
    <property type="term" value="F:abscisic acid binding"/>
    <property type="evidence" value="ECO:0007669"/>
    <property type="project" value="InterPro"/>
</dbReference>
<comment type="similarity">
    <text evidence="1">Belongs to the BetVI family.</text>
</comment>
<name>A0A6P4BF84_ZIZJJ</name>
<reference evidence="6" key="1">
    <citation type="submission" date="2025-08" db="UniProtKB">
        <authorList>
            <consortium name="RefSeq"/>
        </authorList>
    </citation>
    <scope>IDENTIFICATION</scope>
    <source>
        <tissue evidence="6">Seedling</tissue>
    </source>
</reference>
<dbReference type="RefSeq" id="XP_015901577.1">
    <property type="nucleotide sequence ID" value="XM_016046091.4"/>
</dbReference>
<dbReference type="PANTHER" id="PTHR31907">
    <property type="entry name" value="MLP-LIKE PROTEIN 423"/>
    <property type="match status" value="1"/>
</dbReference>
<evidence type="ECO:0000256" key="3">
    <source>
        <dbReference type="ARBA" id="ARBA00023265"/>
    </source>
</evidence>
<dbReference type="Proteomes" id="UP001652623">
    <property type="component" value="Chromosome 12"/>
</dbReference>
<dbReference type="PRINTS" id="PR00634">
    <property type="entry name" value="BETALLERGEN"/>
</dbReference>
<dbReference type="GO" id="GO:0006952">
    <property type="term" value="P:defense response"/>
    <property type="evidence" value="ECO:0007669"/>
    <property type="project" value="UniProtKB-KW"/>
</dbReference>
<dbReference type="CDD" id="cd07816">
    <property type="entry name" value="Bet_v1-like"/>
    <property type="match status" value="1"/>
</dbReference>
<protein>
    <submittedName>
        <fullName evidence="6">MLP-like protein 423</fullName>
    </submittedName>
</protein>
<dbReference type="GeneID" id="107434609"/>
<dbReference type="InterPro" id="IPR051761">
    <property type="entry name" value="MLP-like_ligand-binding"/>
</dbReference>
<keyword evidence="3" id="KW-0568">Pathogenesis-related protein</keyword>
<dbReference type="KEGG" id="zju:107434609"/>
<accession>A0A6P4BF84</accession>
<evidence type="ECO:0000313" key="5">
    <source>
        <dbReference type="Proteomes" id="UP001652623"/>
    </source>
</evidence>
<dbReference type="InterPro" id="IPR024949">
    <property type="entry name" value="Bet_v_I_allergen"/>
</dbReference>
<dbReference type="InParanoid" id="A0A6P4BF84"/>
<dbReference type="Pfam" id="PF00407">
    <property type="entry name" value="Bet_v_1"/>
    <property type="match status" value="1"/>
</dbReference>
<dbReference type="AlphaFoldDB" id="A0A6P4BF84"/>
<dbReference type="GO" id="GO:0004864">
    <property type="term" value="F:protein phosphatase inhibitor activity"/>
    <property type="evidence" value="ECO:0007669"/>
    <property type="project" value="InterPro"/>
</dbReference>
<dbReference type="FunFam" id="3.30.530.20:FF:000007">
    <property type="entry name" value="Major pollen allergen Bet v 1-A"/>
    <property type="match status" value="1"/>
</dbReference>
<evidence type="ECO:0000256" key="2">
    <source>
        <dbReference type="ARBA" id="ARBA00022821"/>
    </source>
</evidence>
<evidence type="ECO:0000259" key="4">
    <source>
        <dbReference type="SMART" id="SM01037"/>
    </source>
</evidence>
<organism evidence="5 6">
    <name type="scientific">Ziziphus jujuba</name>
    <name type="common">Chinese jujube</name>
    <name type="synonym">Ziziphus sativa</name>
    <dbReference type="NCBI Taxonomy" id="326968"/>
    <lineage>
        <taxon>Eukaryota</taxon>
        <taxon>Viridiplantae</taxon>
        <taxon>Streptophyta</taxon>
        <taxon>Embryophyta</taxon>
        <taxon>Tracheophyta</taxon>
        <taxon>Spermatophyta</taxon>
        <taxon>Magnoliopsida</taxon>
        <taxon>eudicotyledons</taxon>
        <taxon>Gunneridae</taxon>
        <taxon>Pentapetalae</taxon>
        <taxon>rosids</taxon>
        <taxon>fabids</taxon>
        <taxon>Rosales</taxon>
        <taxon>Rhamnaceae</taxon>
        <taxon>Paliureae</taxon>
        <taxon>Ziziphus</taxon>
    </lineage>
</organism>
<sequence>MGSSGKLEVEIEVKASADKFWECIRDSTNLFPKALSHDYKSIDVLEGDGKAPGSIRLITYAEGSPLVKVDKERIDAVDEANKAVSYSVIEGDLVKYYKNFKAFLAVTPKGEGSLVKWACEFEKASEDVPNPDLVKDFAIKNFLEVDSYINTGKAF</sequence>
<proteinExistence type="inferred from homology"/>
<dbReference type="SUPFAM" id="SSF55961">
    <property type="entry name" value="Bet v1-like"/>
    <property type="match status" value="1"/>
</dbReference>